<evidence type="ECO:0008006" key="4">
    <source>
        <dbReference type="Google" id="ProtNLM"/>
    </source>
</evidence>
<sequence>MTFLISILQTVPEILGIFILMLSAFLIGYFSSWWLQKSKYSSLVSKLKRQVNSTIREKNINNIDVIFTEIKPKIIEVIKDTREELHEAQKKKKVQEKTRSNYVSYTKNKPSLNFDSFGIATSSNRDKLTNITGIGPYIEEKLNEIGIYTFEQLSNLKENDIRTITELIEFFPGRIDRDDWVGQAKAILKK</sequence>
<dbReference type="RefSeq" id="WP_068592900.1">
    <property type="nucleotide sequence ID" value="NZ_LRXL01000045.1"/>
</dbReference>
<dbReference type="AlphaFoldDB" id="A0A167H071"/>
<proteinExistence type="predicted"/>
<gene>
    <name evidence="2" type="ORF">ULVI_11380</name>
</gene>
<keyword evidence="3" id="KW-1185">Reference proteome</keyword>
<reference evidence="2 3" key="1">
    <citation type="submission" date="2016-02" db="EMBL/GenBank/DDBJ databases">
        <title>Ulvibacter sp. LPB0005, isolated from Thais luteostoma.</title>
        <authorList>
            <person name="Shin S.-K."/>
            <person name="Yi H."/>
        </authorList>
    </citation>
    <scope>NUCLEOTIDE SEQUENCE [LARGE SCALE GENOMIC DNA]</scope>
    <source>
        <strain evidence="2 3">LPB0005</strain>
    </source>
</reference>
<accession>A0A167H071</accession>
<keyword evidence="1" id="KW-0472">Membrane</keyword>
<dbReference type="Proteomes" id="UP000077013">
    <property type="component" value="Unassembled WGS sequence"/>
</dbReference>
<dbReference type="EMBL" id="LRXL01000045">
    <property type="protein sequence ID" value="OAB78078.1"/>
    <property type="molecule type" value="Genomic_DNA"/>
</dbReference>
<keyword evidence="1" id="KW-0812">Transmembrane</keyword>
<dbReference type="Gene3D" id="1.10.150.20">
    <property type="entry name" value="5' to 3' exonuclease, C-terminal subdomain"/>
    <property type="match status" value="1"/>
</dbReference>
<protein>
    <recommendedName>
        <fullName evidence="4">NADH dehydrogenase</fullName>
    </recommendedName>
</protein>
<organism evidence="2 3">
    <name type="scientific">Cochleicola gelatinilyticus</name>
    <dbReference type="NCBI Taxonomy" id="1763537"/>
    <lineage>
        <taxon>Bacteria</taxon>
        <taxon>Pseudomonadati</taxon>
        <taxon>Bacteroidota</taxon>
        <taxon>Flavobacteriia</taxon>
        <taxon>Flavobacteriales</taxon>
        <taxon>Flavobacteriaceae</taxon>
        <taxon>Cochleicola</taxon>
    </lineage>
</organism>
<evidence type="ECO:0000313" key="2">
    <source>
        <dbReference type="EMBL" id="OAB78078.1"/>
    </source>
</evidence>
<evidence type="ECO:0000313" key="3">
    <source>
        <dbReference type="Proteomes" id="UP000077013"/>
    </source>
</evidence>
<keyword evidence="1" id="KW-1133">Transmembrane helix</keyword>
<dbReference type="STRING" id="1763537.ULVI_11380"/>
<evidence type="ECO:0000256" key="1">
    <source>
        <dbReference type="SAM" id="Phobius"/>
    </source>
</evidence>
<dbReference type="OrthoDB" id="9807941at2"/>
<feature type="transmembrane region" description="Helical" evidence="1">
    <location>
        <begin position="14"/>
        <end position="35"/>
    </location>
</feature>
<comment type="caution">
    <text evidence="2">The sequence shown here is derived from an EMBL/GenBank/DDBJ whole genome shotgun (WGS) entry which is preliminary data.</text>
</comment>
<name>A0A167H071_9FLAO</name>